<evidence type="ECO:0000313" key="2">
    <source>
        <dbReference type="Proteomes" id="UP000502996"/>
    </source>
</evidence>
<dbReference type="AlphaFoldDB" id="A0A6G6WAH4"/>
<protein>
    <recommendedName>
        <fullName evidence="3">Septum formation-related domain-containing protein</fullName>
    </recommendedName>
</protein>
<evidence type="ECO:0000313" key="1">
    <source>
        <dbReference type="EMBL" id="QIG42209.1"/>
    </source>
</evidence>
<reference evidence="1 2" key="1">
    <citation type="submission" date="2020-02" db="EMBL/GenBank/DDBJ databases">
        <title>Full genome sequence of Nocardioides sp. R-3366.</title>
        <authorList>
            <person name="Im W.-T."/>
        </authorList>
    </citation>
    <scope>NUCLEOTIDE SEQUENCE [LARGE SCALE GENOMIC DNA]</scope>
    <source>
        <strain evidence="1 2">R-3366</strain>
    </source>
</reference>
<gene>
    <name evidence="1" type="ORF">G5V58_05015</name>
</gene>
<keyword evidence="2" id="KW-1185">Reference proteome</keyword>
<dbReference type="RefSeq" id="WP_165229294.1">
    <property type="nucleotide sequence ID" value="NZ_CP049257.1"/>
</dbReference>
<accession>A0A6G6WAH4</accession>
<dbReference type="KEGG" id="nano:G5V58_05015"/>
<dbReference type="EMBL" id="CP049257">
    <property type="protein sequence ID" value="QIG42209.1"/>
    <property type="molecule type" value="Genomic_DNA"/>
</dbReference>
<dbReference type="Proteomes" id="UP000502996">
    <property type="component" value="Chromosome"/>
</dbReference>
<organism evidence="1 2">
    <name type="scientific">Nocardioides anomalus</name>
    <dbReference type="NCBI Taxonomy" id="2712223"/>
    <lineage>
        <taxon>Bacteria</taxon>
        <taxon>Bacillati</taxon>
        <taxon>Actinomycetota</taxon>
        <taxon>Actinomycetes</taxon>
        <taxon>Propionibacteriales</taxon>
        <taxon>Nocardioidaceae</taxon>
        <taxon>Nocardioides</taxon>
    </lineage>
</organism>
<evidence type="ECO:0008006" key="3">
    <source>
        <dbReference type="Google" id="ProtNLM"/>
    </source>
</evidence>
<sequence>MLTAVAVALAAVAVAVVVVVRQHSALGSVADLDRGDCVDARAFLRGEQPALADLERADCDDPHDAEVLVIVDLSEKQAAAYRPVVPDEVCLDALDGQADVAVDSERLLVAGVADHARPSAGDAMACFGFAADGKRLNGHVRPR</sequence>
<name>A0A6G6WAH4_9ACTN</name>
<proteinExistence type="predicted"/>